<gene>
    <name evidence="7" type="ORF">ANANG_G00142490</name>
</gene>
<evidence type="ECO:0000313" key="7">
    <source>
        <dbReference type="EMBL" id="KAG5845745.1"/>
    </source>
</evidence>
<comment type="subcellular location">
    <subcellularLocation>
        <location evidence="1">Nucleus</location>
    </subcellularLocation>
</comment>
<feature type="domain" description="WWE" evidence="6">
    <location>
        <begin position="360"/>
        <end position="441"/>
    </location>
</feature>
<name>A0A9D3RWJ0_ANGAN</name>
<evidence type="ECO:0000256" key="2">
    <source>
        <dbReference type="ARBA" id="ARBA00004906"/>
    </source>
</evidence>
<feature type="compositionally biased region" description="Low complexity" evidence="5">
    <location>
        <begin position="32"/>
        <end position="41"/>
    </location>
</feature>
<keyword evidence="3" id="KW-0539">Nucleus</keyword>
<accession>A0A9D3RWJ0</accession>
<dbReference type="InterPro" id="IPR051712">
    <property type="entry name" value="ARTD-AVP"/>
</dbReference>
<evidence type="ECO:0000256" key="4">
    <source>
        <dbReference type="ARBA" id="ARBA00024347"/>
    </source>
</evidence>
<feature type="domain" description="WWE" evidence="6">
    <location>
        <begin position="140"/>
        <end position="222"/>
    </location>
</feature>
<evidence type="ECO:0000256" key="1">
    <source>
        <dbReference type="ARBA" id="ARBA00004123"/>
    </source>
</evidence>
<evidence type="ECO:0000256" key="3">
    <source>
        <dbReference type="ARBA" id="ARBA00023242"/>
    </source>
</evidence>
<feature type="domain" description="WWE" evidence="6">
    <location>
        <begin position="259"/>
        <end position="341"/>
    </location>
</feature>
<dbReference type="EMBL" id="JAFIRN010000007">
    <property type="protein sequence ID" value="KAG5845745.1"/>
    <property type="molecule type" value="Genomic_DNA"/>
</dbReference>
<evidence type="ECO:0000256" key="5">
    <source>
        <dbReference type="SAM" id="MobiDB-lite"/>
    </source>
</evidence>
<keyword evidence="8" id="KW-1185">Reference proteome</keyword>
<dbReference type="PROSITE" id="PS50918">
    <property type="entry name" value="WWE"/>
    <property type="match status" value="4"/>
</dbReference>
<dbReference type="InterPro" id="IPR004170">
    <property type="entry name" value="WWE_dom"/>
</dbReference>
<comment type="similarity">
    <text evidence="4">Belongs to the ARTD/PARP family.</text>
</comment>
<proteinExistence type="inferred from homology"/>
<feature type="region of interest" description="Disordered" evidence="5">
    <location>
        <begin position="1"/>
        <end position="41"/>
    </location>
</feature>
<evidence type="ECO:0000259" key="6">
    <source>
        <dbReference type="PROSITE" id="PS50918"/>
    </source>
</evidence>
<comment type="caution">
    <text evidence="7">The sequence shown here is derived from an EMBL/GenBank/DDBJ whole genome shotgun (WGS) entry which is preliminary data.</text>
</comment>
<dbReference type="SMART" id="SM00678">
    <property type="entry name" value="WWE"/>
    <property type="match status" value="4"/>
</dbReference>
<evidence type="ECO:0000313" key="8">
    <source>
        <dbReference type="Proteomes" id="UP001044222"/>
    </source>
</evidence>
<dbReference type="Gene3D" id="3.30.720.50">
    <property type="match status" value="4"/>
</dbReference>
<comment type="pathway">
    <text evidence="2">Protein modification; protein ubiquitination.</text>
</comment>
<dbReference type="Pfam" id="PF02825">
    <property type="entry name" value="WWE"/>
    <property type="match status" value="4"/>
</dbReference>
<dbReference type="SUPFAM" id="SSF117839">
    <property type="entry name" value="WWE domain"/>
    <property type="match status" value="4"/>
</dbReference>
<dbReference type="Proteomes" id="UP001044222">
    <property type="component" value="Chromosome 7"/>
</dbReference>
<dbReference type="PANTHER" id="PTHR45740:SF4">
    <property type="entry name" value="PROTEIN MONO-ADP-RIBOSYLTRANSFERASE PARP11"/>
    <property type="match status" value="1"/>
</dbReference>
<feature type="domain" description="WWE" evidence="6">
    <location>
        <begin position="36"/>
        <end position="118"/>
    </location>
</feature>
<dbReference type="AlphaFoldDB" id="A0A9D3RWJ0"/>
<dbReference type="PANTHER" id="PTHR45740">
    <property type="entry name" value="POLY [ADP-RIBOSE] POLYMERASE"/>
    <property type="match status" value="1"/>
</dbReference>
<dbReference type="InterPro" id="IPR018123">
    <property type="entry name" value="WWE-dom_subgr"/>
</dbReference>
<dbReference type="InterPro" id="IPR037197">
    <property type="entry name" value="WWE_dom_sf"/>
</dbReference>
<organism evidence="7 8">
    <name type="scientific">Anguilla anguilla</name>
    <name type="common">European freshwater eel</name>
    <name type="synonym">Muraena anguilla</name>
    <dbReference type="NCBI Taxonomy" id="7936"/>
    <lineage>
        <taxon>Eukaryota</taxon>
        <taxon>Metazoa</taxon>
        <taxon>Chordata</taxon>
        <taxon>Craniata</taxon>
        <taxon>Vertebrata</taxon>
        <taxon>Euteleostomi</taxon>
        <taxon>Actinopterygii</taxon>
        <taxon>Neopterygii</taxon>
        <taxon>Teleostei</taxon>
        <taxon>Anguilliformes</taxon>
        <taxon>Anguillidae</taxon>
        <taxon>Anguilla</taxon>
    </lineage>
</organism>
<protein>
    <recommendedName>
        <fullName evidence="6">WWE domain-containing protein</fullName>
    </recommendedName>
</protein>
<sequence>MTQKNLATGIPRRVRRRPKLNSVIRNNSPAGSAQLPLSQQSASPIGGGWKWQFQGDEGVWTDYSSPSCSVDSDEIERRYQRNPQGQIQLKSRRFRYTLNFTGMFQTNNGTGTQRSVRRVKAEGQPNLQRAASFLNHPATPQDLTLSQPSPSGYTWEFMGDEGMWAEYQTPSCSMSSVDIENIYQLNPQGQAKFTAGRYTYTLDFAGMHQTNDRFGTQRAVRRLLKNSPQLSGYNPEAGGVTGTPAYRAAFSPVYLPAPPQAATLSLPSSAGYIWEFMGDEGVWTEYQAPSCSMSSVDIENIYQLNPQGQAKFTAGRYTYTLDFAGMHQTNDRFGTQRAVRRLLKNSPQLNGYNPEAGGVTPGYSSDSAGTQCRWQYKDVDGAWRDFVKGRCNVSSQDIEISYQQNPSGTMSFSTNSFQYELDFSAMTQRNHSTWTVRDVRRLQE</sequence>
<dbReference type="GO" id="GO:0005634">
    <property type="term" value="C:nucleus"/>
    <property type="evidence" value="ECO:0007669"/>
    <property type="project" value="UniProtKB-SubCell"/>
</dbReference>
<dbReference type="GO" id="GO:0003950">
    <property type="term" value="F:NAD+ poly-ADP-ribosyltransferase activity"/>
    <property type="evidence" value="ECO:0007669"/>
    <property type="project" value="TreeGrafter"/>
</dbReference>
<dbReference type="GO" id="GO:1990404">
    <property type="term" value="F:NAD+-protein mono-ADP-ribosyltransferase activity"/>
    <property type="evidence" value="ECO:0007669"/>
    <property type="project" value="TreeGrafter"/>
</dbReference>
<reference evidence="7" key="1">
    <citation type="submission" date="2021-01" db="EMBL/GenBank/DDBJ databases">
        <title>A chromosome-scale assembly of European eel, Anguilla anguilla.</title>
        <authorList>
            <person name="Henkel C."/>
            <person name="Jong-Raadsen S.A."/>
            <person name="Dufour S."/>
            <person name="Weltzien F.-A."/>
            <person name="Palstra A.P."/>
            <person name="Pelster B."/>
            <person name="Spaink H.P."/>
            <person name="Van Den Thillart G.E."/>
            <person name="Jansen H."/>
            <person name="Zahm M."/>
            <person name="Klopp C."/>
            <person name="Cedric C."/>
            <person name="Louis A."/>
            <person name="Berthelot C."/>
            <person name="Parey E."/>
            <person name="Roest Crollius H."/>
            <person name="Montfort J."/>
            <person name="Robinson-Rechavi M."/>
            <person name="Bucao C."/>
            <person name="Bouchez O."/>
            <person name="Gislard M."/>
            <person name="Lluch J."/>
            <person name="Milhes M."/>
            <person name="Lampietro C."/>
            <person name="Lopez Roques C."/>
            <person name="Donnadieu C."/>
            <person name="Braasch I."/>
            <person name="Desvignes T."/>
            <person name="Postlethwait J."/>
            <person name="Bobe J."/>
            <person name="Guiguen Y."/>
            <person name="Dirks R."/>
        </authorList>
    </citation>
    <scope>NUCLEOTIDE SEQUENCE</scope>
    <source>
        <strain evidence="7">Tag_6206</strain>
        <tissue evidence="7">Liver</tissue>
    </source>
</reference>
<dbReference type="GO" id="GO:0008270">
    <property type="term" value="F:zinc ion binding"/>
    <property type="evidence" value="ECO:0007669"/>
    <property type="project" value="InterPro"/>
</dbReference>